<proteinExistence type="predicted"/>
<evidence type="ECO:0000313" key="2">
    <source>
        <dbReference type="EMBL" id="KRR29620.1"/>
    </source>
</evidence>
<reference evidence="2 3" key="1">
    <citation type="submission" date="2014-03" db="EMBL/GenBank/DDBJ databases">
        <title>Bradyrhizobium valentinum sp. nov., isolated from effective nodules of Lupinus mariae-josephae, a lupine endemic of basic-lime soils in Eastern Spain.</title>
        <authorList>
            <person name="Duran D."/>
            <person name="Rey L."/>
            <person name="Navarro A."/>
            <person name="Busquets A."/>
            <person name="Imperial J."/>
            <person name="Ruiz-Argueso T."/>
        </authorList>
    </citation>
    <scope>NUCLEOTIDE SEQUENCE [LARGE SCALE GENOMIC DNA]</scope>
    <source>
        <strain evidence="2 3">Ro19</strain>
    </source>
</reference>
<accession>A0A0R3NB81</accession>
<dbReference type="Pfam" id="PF21834">
    <property type="entry name" value="DUF6894"/>
    <property type="match status" value="1"/>
</dbReference>
<dbReference type="AlphaFoldDB" id="A0A0R3NB81"/>
<dbReference type="Proteomes" id="UP000052023">
    <property type="component" value="Unassembled WGS sequence"/>
</dbReference>
<evidence type="ECO:0000313" key="3">
    <source>
        <dbReference type="Proteomes" id="UP000052023"/>
    </source>
</evidence>
<comment type="caution">
    <text evidence="2">The sequence shown here is derived from an EMBL/GenBank/DDBJ whole genome shotgun (WGS) entry which is preliminary data.</text>
</comment>
<keyword evidence="3" id="KW-1185">Reference proteome</keyword>
<organism evidence="2 3">
    <name type="scientific">Bradyrhizobium retamae</name>
    <dbReference type="NCBI Taxonomy" id="1300035"/>
    <lineage>
        <taxon>Bacteria</taxon>
        <taxon>Pseudomonadati</taxon>
        <taxon>Pseudomonadota</taxon>
        <taxon>Alphaproteobacteria</taxon>
        <taxon>Hyphomicrobiales</taxon>
        <taxon>Nitrobacteraceae</taxon>
        <taxon>Bradyrhizobium</taxon>
    </lineage>
</organism>
<dbReference type="InterPro" id="IPR054189">
    <property type="entry name" value="DUF6894"/>
</dbReference>
<dbReference type="OrthoDB" id="7863142at2"/>
<feature type="domain" description="DUF6894" evidence="1">
    <location>
        <begin position="30"/>
        <end position="96"/>
    </location>
</feature>
<dbReference type="EMBL" id="LLYA01000019">
    <property type="protein sequence ID" value="KRR29620.1"/>
    <property type="molecule type" value="Genomic_DNA"/>
</dbReference>
<gene>
    <name evidence="2" type="ORF">CQ13_38440</name>
</gene>
<sequence length="105" mass="12085">MQQHLKCGSKIDLELQDLFDGTTRESPMKRYYFDIRDGSHFIRDDEGAELPNIDSAREEATTALSEMAREWVRGRPQHRISVEVRDDHGPILEASFSFVMKPCAT</sequence>
<name>A0A0R3NB81_9BRAD</name>
<dbReference type="RefSeq" id="WP_057841911.1">
    <property type="nucleotide sequence ID" value="NZ_LLYA01000019.1"/>
</dbReference>
<protein>
    <recommendedName>
        <fullName evidence="1">DUF6894 domain-containing protein</fullName>
    </recommendedName>
</protein>
<evidence type="ECO:0000259" key="1">
    <source>
        <dbReference type="Pfam" id="PF21834"/>
    </source>
</evidence>